<dbReference type="eggNOG" id="ENOG5032Y4N">
    <property type="taxonomic scope" value="Bacteria"/>
</dbReference>
<dbReference type="STRING" id="44251.PDUR_09690"/>
<dbReference type="PIRSF" id="PIRSF010606">
    <property type="entry name" value="Spore_coat_CotJB"/>
    <property type="match status" value="1"/>
</dbReference>
<proteinExistence type="predicted"/>
<evidence type="ECO:0000313" key="2">
    <source>
        <dbReference type="EMBL" id="AIQ12163.1"/>
    </source>
</evidence>
<organism evidence="2 3">
    <name type="scientific">Paenibacillus durus</name>
    <name type="common">Paenibacillus azotofixans</name>
    <dbReference type="NCBI Taxonomy" id="44251"/>
    <lineage>
        <taxon>Bacteria</taxon>
        <taxon>Bacillati</taxon>
        <taxon>Bacillota</taxon>
        <taxon>Bacilli</taxon>
        <taxon>Bacillales</taxon>
        <taxon>Paenibacillaceae</taxon>
        <taxon>Paenibacillus</taxon>
    </lineage>
</organism>
<dbReference type="KEGG" id="pdu:PDUR_09690"/>
<dbReference type="AlphaFoldDB" id="A0A089HP50"/>
<keyword evidence="3" id="KW-1185">Reference proteome</keyword>
<dbReference type="InterPro" id="IPR024207">
    <property type="entry name" value="CotJB_dom"/>
</dbReference>
<evidence type="ECO:0000259" key="1">
    <source>
        <dbReference type="Pfam" id="PF12652"/>
    </source>
</evidence>
<reference evidence="2 3" key="1">
    <citation type="submission" date="2014-08" db="EMBL/GenBank/DDBJ databases">
        <title>Comparative genomics of the Paenibacillus odorifer group.</title>
        <authorList>
            <person name="den Bakker H.C."/>
            <person name="Tsai Y.-C."/>
            <person name="Martin N."/>
            <person name="Korlach J."/>
            <person name="Wiedmann M."/>
        </authorList>
    </citation>
    <scope>NUCLEOTIDE SEQUENCE [LARGE SCALE GENOMIC DNA]</scope>
    <source>
        <strain evidence="2 3">DSM 1735</strain>
    </source>
</reference>
<sequence>MDANPHDPRYYELLEQLQTLDFALVELNLYLDTHPTDLKSIQQFNQLTQERTRLAKQFQELYGPLQNFGRAYSKCPWEWNQSPWPWQV</sequence>
<feature type="domain" description="Protein CotJB" evidence="1">
    <location>
        <begin position="12"/>
        <end position="87"/>
    </location>
</feature>
<name>A0A089HP50_PAEDU</name>
<dbReference type="RefSeq" id="WP_042206022.1">
    <property type="nucleotide sequence ID" value="NZ_CP009288.1"/>
</dbReference>
<dbReference type="Pfam" id="PF12652">
    <property type="entry name" value="CotJB"/>
    <property type="match status" value="1"/>
</dbReference>
<evidence type="ECO:0000313" key="3">
    <source>
        <dbReference type="Proteomes" id="UP000029409"/>
    </source>
</evidence>
<gene>
    <name evidence="2" type="ORF">PDUR_09690</name>
</gene>
<dbReference type="InterPro" id="IPR016571">
    <property type="entry name" value="Spore_coat_assembly_CotJB"/>
</dbReference>
<accession>A0A089HP50</accession>
<dbReference type="EMBL" id="CP009288">
    <property type="protein sequence ID" value="AIQ12163.1"/>
    <property type="molecule type" value="Genomic_DNA"/>
</dbReference>
<protein>
    <submittedName>
        <fullName evidence="2">CotJB protein</fullName>
    </submittedName>
</protein>
<dbReference type="OrthoDB" id="9804099at2"/>
<dbReference type="Proteomes" id="UP000029409">
    <property type="component" value="Chromosome"/>
</dbReference>